<dbReference type="SUPFAM" id="SSF54001">
    <property type="entry name" value="Cysteine proteinases"/>
    <property type="match status" value="1"/>
</dbReference>
<organism evidence="3 4">
    <name type="scientific">Silvimonas iriomotensis</name>
    <dbReference type="NCBI Taxonomy" id="449662"/>
    <lineage>
        <taxon>Bacteria</taxon>
        <taxon>Pseudomonadati</taxon>
        <taxon>Pseudomonadota</taxon>
        <taxon>Betaproteobacteria</taxon>
        <taxon>Neisseriales</taxon>
        <taxon>Chitinibacteraceae</taxon>
        <taxon>Silvimonas</taxon>
    </lineage>
</organism>
<dbReference type="Proteomes" id="UP000637267">
    <property type="component" value="Unassembled WGS sequence"/>
</dbReference>
<comment type="caution">
    <text evidence="3">The sequence shown here is derived from an EMBL/GenBank/DDBJ whole genome shotgun (WGS) entry which is preliminary data.</text>
</comment>
<dbReference type="InterPro" id="IPR038765">
    <property type="entry name" value="Papain-like_cys_pep_sf"/>
</dbReference>
<evidence type="ECO:0000256" key="2">
    <source>
        <dbReference type="RuleBase" id="RU003452"/>
    </source>
</evidence>
<accession>A0ABQ2PDT1</accession>
<dbReference type="Pfam" id="PF00797">
    <property type="entry name" value="Acetyltransf_2"/>
    <property type="match status" value="1"/>
</dbReference>
<protein>
    <submittedName>
        <fullName evidence="3">N-hydroxyarylamine O-acetyltransferase</fullName>
    </submittedName>
</protein>
<keyword evidence="4" id="KW-1185">Reference proteome</keyword>
<sequence>MTFVERYLRYLGLASLPEDPLARLRTLHVANQQRIPFNNVDVLLGRLPTLDPDEVADKVLTRGRGGYCFELNGLFARLLRELGYDVHVHLGKMLAGGAIVEERPRTHMVVSVLIEGQRWMCDVSFGARGLTDTAPLREDEPVEQLDTLRYHRYGDGYLMQTRRHDNWETLYWFDLADTWMADWIMSNHYSSTFATSPFLHNLMALRLTGHGRITFNNLRMAELRDGMRHETLISSPQQLYTLINQHLLIPLNQADAGALFSRLAAQPAINLV</sequence>
<dbReference type="RefSeq" id="WP_188706031.1">
    <property type="nucleotide sequence ID" value="NZ_BMLX01000006.1"/>
</dbReference>
<dbReference type="InterPro" id="IPR001447">
    <property type="entry name" value="Arylamine_N-AcTrfase"/>
</dbReference>
<reference evidence="4" key="1">
    <citation type="journal article" date="2019" name="Int. J. Syst. Evol. Microbiol.">
        <title>The Global Catalogue of Microorganisms (GCM) 10K type strain sequencing project: providing services to taxonomists for standard genome sequencing and annotation.</title>
        <authorList>
            <consortium name="The Broad Institute Genomics Platform"/>
            <consortium name="The Broad Institute Genome Sequencing Center for Infectious Disease"/>
            <person name="Wu L."/>
            <person name="Ma J."/>
        </authorList>
    </citation>
    <scope>NUCLEOTIDE SEQUENCE [LARGE SCALE GENOMIC DNA]</scope>
    <source>
        <strain evidence="4">CGMCC 1.8859</strain>
    </source>
</reference>
<evidence type="ECO:0000256" key="1">
    <source>
        <dbReference type="ARBA" id="ARBA00006547"/>
    </source>
</evidence>
<name>A0ABQ2PDT1_9NEIS</name>
<dbReference type="Gene3D" id="3.30.2140.10">
    <property type="entry name" value="Arylamine N-acetyltransferase"/>
    <property type="match status" value="1"/>
</dbReference>
<gene>
    <name evidence="3" type="ORF">GCM10010970_35230</name>
</gene>
<evidence type="ECO:0000313" key="4">
    <source>
        <dbReference type="Proteomes" id="UP000637267"/>
    </source>
</evidence>
<dbReference type="PANTHER" id="PTHR11786:SF0">
    <property type="entry name" value="ARYLAMINE N-ACETYLTRANSFERASE 4-RELATED"/>
    <property type="match status" value="1"/>
</dbReference>
<comment type="similarity">
    <text evidence="1 2">Belongs to the arylamine N-acetyltransferase family.</text>
</comment>
<dbReference type="PANTHER" id="PTHR11786">
    <property type="entry name" value="N-HYDROXYARYLAMINE O-ACETYLTRANSFERASE"/>
    <property type="match status" value="1"/>
</dbReference>
<proteinExistence type="inferred from homology"/>
<dbReference type="PRINTS" id="PR01543">
    <property type="entry name" value="ANATRNSFRASE"/>
</dbReference>
<dbReference type="Gene3D" id="2.40.128.150">
    <property type="entry name" value="Cysteine proteinases"/>
    <property type="match status" value="1"/>
</dbReference>
<evidence type="ECO:0000313" key="3">
    <source>
        <dbReference type="EMBL" id="GGP23523.1"/>
    </source>
</evidence>
<dbReference type="EMBL" id="BMLX01000006">
    <property type="protein sequence ID" value="GGP23523.1"/>
    <property type="molecule type" value="Genomic_DNA"/>
</dbReference>